<proteinExistence type="predicted"/>
<dbReference type="InterPro" id="IPR032710">
    <property type="entry name" value="NTF2-like_dom_sf"/>
</dbReference>
<dbReference type="InterPro" id="IPR011944">
    <property type="entry name" value="Steroid_delta5-4_isomerase"/>
</dbReference>
<dbReference type="Gene3D" id="3.10.450.50">
    <property type="match status" value="1"/>
</dbReference>
<organism evidence="1 2">
    <name type="scientific">Hymenobacter volaticus</name>
    <dbReference type="NCBI Taxonomy" id="2932254"/>
    <lineage>
        <taxon>Bacteria</taxon>
        <taxon>Pseudomonadati</taxon>
        <taxon>Bacteroidota</taxon>
        <taxon>Cytophagia</taxon>
        <taxon>Cytophagales</taxon>
        <taxon>Hymenobacteraceae</taxon>
        <taxon>Hymenobacter</taxon>
    </lineage>
</organism>
<sequence>MEQHAQSARHHIQLLLDQLSAAWKAGDGQQFAASFTENADYVVFDGTHLRGRAAIAQVHQELFDGLMRGSELVGSSVTDFQLLAPTVALLHSTGAVRMRWQKKAPVGRNSIQTLVAVQQETGNWLFAAFQNTRITRPGPLTKLFLRLMK</sequence>
<protein>
    <submittedName>
        <fullName evidence="1">SgcJ/EcaC family oxidoreductase</fullName>
    </submittedName>
</protein>
<dbReference type="EMBL" id="CP095061">
    <property type="protein sequence ID" value="UOQ64251.1"/>
    <property type="molecule type" value="Genomic_DNA"/>
</dbReference>
<evidence type="ECO:0000313" key="2">
    <source>
        <dbReference type="Proteomes" id="UP000830401"/>
    </source>
</evidence>
<name>A0ABY4G096_9BACT</name>
<dbReference type="SUPFAM" id="SSF54427">
    <property type="entry name" value="NTF2-like"/>
    <property type="match status" value="1"/>
</dbReference>
<accession>A0ABY4G096</accession>
<dbReference type="NCBIfam" id="TIGR02246">
    <property type="entry name" value="SgcJ/EcaC family oxidoreductase"/>
    <property type="match status" value="1"/>
</dbReference>
<reference evidence="1" key="1">
    <citation type="submission" date="2022-04" db="EMBL/GenBank/DDBJ databases">
        <title>Hymenobacter sp. isolated from the air.</title>
        <authorList>
            <person name="Won M."/>
            <person name="Lee C.-M."/>
            <person name="Woen H.-Y."/>
            <person name="Kwon S.-W."/>
        </authorList>
    </citation>
    <scope>NUCLEOTIDE SEQUENCE</scope>
    <source>
        <strain evidence="1">5420S-77</strain>
    </source>
</reference>
<dbReference type="RefSeq" id="WP_245117891.1">
    <property type="nucleotide sequence ID" value="NZ_CP095061.1"/>
</dbReference>
<keyword evidence="2" id="KW-1185">Reference proteome</keyword>
<gene>
    <name evidence="1" type="ORF">MUN86_11625</name>
</gene>
<evidence type="ECO:0000313" key="1">
    <source>
        <dbReference type="EMBL" id="UOQ64251.1"/>
    </source>
</evidence>
<dbReference type="Proteomes" id="UP000830401">
    <property type="component" value="Chromosome"/>
</dbReference>